<dbReference type="InterPro" id="IPR005144">
    <property type="entry name" value="ATP-cone_dom"/>
</dbReference>
<dbReference type="CDD" id="cd01679">
    <property type="entry name" value="RNR_I"/>
    <property type="match status" value="1"/>
</dbReference>
<dbReference type="PANTHER" id="PTHR11573:SF6">
    <property type="entry name" value="RIBONUCLEOSIDE-DIPHOSPHATE REDUCTASE LARGE SUBUNIT"/>
    <property type="match status" value="1"/>
</dbReference>
<comment type="subunit">
    <text evidence="2">Heterodimer of a large and a small subunit.</text>
</comment>
<dbReference type="Gene3D" id="3.20.70.20">
    <property type="match status" value="1"/>
</dbReference>
<organism evidence="13 14">
    <name type="scientific">Cardiocondyla obscurior</name>
    <dbReference type="NCBI Taxonomy" id="286306"/>
    <lineage>
        <taxon>Eukaryota</taxon>
        <taxon>Metazoa</taxon>
        <taxon>Ecdysozoa</taxon>
        <taxon>Arthropoda</taxon>
        <taxon>Hexapoda</taxon>
        <taxon>Insecta</taxon>
        <taxon>Pterygota</taxon>
        <taxon>Neoptera</taxon>
        <taxon>Endopterygota</taxon>
        <taxon>Hymenoptera</taxon>
        <taxon>Apocrita</taxon>
        <taxon>Aculeata</taxon>
        <taxon>Formicoidea</taxon>
        <taxon>Formicidae</taxon>
        <taxon>Myrmicinae</taxon>
        <taxon>Cardiocondyla</taxon>
    </lineage>
</organism>
<evidence type="ECO:0000259" key="12">
    <source>
        <dbReference type="PROSITE" id="PS51161"/>
    </source>
</evidence>
<dbReference type="InterPro" id="IPR008926">
    <property type="entry name" value="RNR_R1-su_N"/>
</dbReference>
<evidence type="ECO:0000313" key="14">
    <source>
        <dbReference type="Proteomes" id="UP001430953"/>
    </source>
</evidence>
<dbReference type="PROSITE" id="PS51161">
    <property type="entry name" value="ATP_CONE"/>
    <property type="match status" value="1"/>
</dbReference>
<comment type="similarity">
    <text evidence="1 10">Belongs to the ribonucleoside diphosphate reductase large chain family.</text>
</comment>
<evidence type="ECO:0000256" key="11">
    <source>
        <dbReference type="SAM" id="MobiDB-lite"/>
    </source>
</evidence>
<dbReference type="Pfam" id="PF03477">
    <property type="entry name" value="ATP-cone"/>
    <property type="match status" value="1"/>
</dbReference>
<comment type="catalytic activity">
    <reaction evidence="10">
        <text>a 2'-deoxyribonucleoside 5'-diphosphate + [thioredoxin]-disulfide + H2O = a ribonucleoside 5'-diphosphate + [thioredoxin]-dithiol</text>
        <dbReference type="Rhea" id="RHEA:23252"/>
        <dbReference type="Rhea" id="RHEA-COMP:10698"/>
        <dbReference type="Rhea" id="RHEA-COMP:10700"/>
        <dbReference type="ChEBI" id="CHEBI:15377"/>
        <dbReference type="ChEBI" id="CHEBI:29950"/>
        <dbReference type="ChEBI" id="CHEBI:50058"/>
        <dbReference type="ChEBI" id="CHEBI:57930"/>
        <dbReference type="ChEBI" id="CHEBI:73316"/>
        <dbReference type="EC" id="1.17.4.1"/>
    </reaction>
</comment>
<dbReference type="SUPFAM" id="SSF48168">
    <property type="entry name" value="R1 subunit of ribonucleotide reductase, N-terminal domain"/>
    <property type="match status" value="1"/>
</dbReference>
<evidence type="ECO:0000256" key="9">
    <source>
        <dbReference type="PROSITE-ProRule" id="PRU00492"/>
    </source>
</evidence>
<dbReference type="GO" id="GO:0009263">
    <property type="term" value="P:deoxyribonucleotide biosynthetic process"/>
    <property type="evidence" value="ECO:0007669"/>
    <property type="project" value="UniProtKB-KW"/>
</dbReference>
<evidence type="ECO:0000256" key="4">
    <source>
        <dbReference type="ARBA" id="ARBA00022741"/>
    </source>
</evidence>
<dbReference type="InterPro" id="IPR013346">
    <property type="entry name" value="NrdE_NrdA_C"/>
</dbReference>
<sequence>MHVIKRNGRKEDVHFDKITSRIAKQCYNLDMNYVDPSAVAIQVIRGLYSGVTTVILDNLAAETAATMATNHPDYAILAARIDVSNLHKETKKSFSEVMHDLYYAKNPITNEHTSIISEHYYNIIKNNADKLDSAIIYDRDFNYNYIGFKTLERSYLLKINGKIVERPQHMLMRVAVGIHENDIDKAIETYNYLSERYFTHASPTLFNACTNNQQMSSCFLLTLDDDSIKGIYSMLKKCSLISKYAGGIGLNVHCIRAKSAEDTNTTNGLVSVLKLYNEIAIYVDQGGNKRPGAFAIYLEPWHADIFDFLELKRNIGDGNMRARDLFYGLWIPDLFMERVYNDETWSLMCPHESPGLADVWGDKFKELYTRYEKEGRYRKQVEARTVWVAILRSQVETGTPYMLYKDNCNRKSNHQHVGTIKCSNLCTEILQYSGPGEVAVCNLASIAVNMFVNTETKTFDFDKLKTVAKIVTRNLDKVIDVNFYPIEETRTSNQRHRPIGIGIQGLADAFLLMRYPFESKEAKELNIKIFETLYYGALEASCELAEEKGTYETYQGSPVSKGILQYDMWNVKPTNLWDWDKLKEKIAKHGVRNSLLLAPMPTASTAQILGNNESIEAYTSNIYVRRVLSGEFVIVNPHLLRDLTAKGLWDEDMQNEILANFGSVQNIDRIPDDLKVLYKTVWEIPQKVILEMAADRGAFIDQSQSLNIHIGDPTTEKLTSMHFYGWKSGLKTGMYYLRTKPAANPIQFTVDQSKLQNRDSVASSNSSSSTIDNTVDSSPIQSPKKDVNDDDNAEKRKQLNEQASKNLEAMLACSRKNKEACTVCSS</sequence>
<dbReference type="GO" id="GO:0004748">
    <property type="term" value="F:ribonucleoside-diphosphate reductase activity, thioredoxin disulfide as acceptor"/>
    <property type="evidence" value="ECO:0007669"/>
    <property type="project" value="UniProtKB-EC"/>
</dbReference>
<dbReference type="NCBIfam" id="TIGR02506">
    <property type="entry name" value="NrdE_NrdA"/>
    <property type="match status" value="1"/>
</dbReference>
<dbReference type="GO" id="GO:0005971">
    <property type="term" value="C:ribonucleoside-diphosphate reductase complex"/>
    <property type="evidence" value="ECO:0007669"/>
    <property type="project" value="TreeGrafter"/>
</dbReference>
<protein>
    <recommendedName>
        <fullName evidence="10">Ribonucleoside-diphosphate reductase</fullName>
        <ecNumber evidence="10">1.17.4.1</ecNumber>
    </recommendedName>
</protein>
<dbReference type="EC" id="1.17.4.1" evidence="10"/>
<dbReference type="SUPFAM" id="SSF51998">
    <property type="entry name" value="PFL-like glycyl radical enzymes"/>
    <property type="match status" value="1"/>
</dbReference>
<keyword evidence="6 10" id="KW-0560">Oxidoreductase</keyword>
<dbReference type="PRINTS" id="PR01183">
    <property type="entry name" value="RIBORDTASEM1"/>
</dbReference>
<proteinExistence type="inferred from homology"/>
<evidence type="ECO:0000256" key="5">
    <source>
        <dbReference type="ARBA" id="ARBA00022840"/>
    </source>
</evidence>
<dbReference type="AlphaFoldDB" id="A0AAW2H412"/>
<dbReference type="PANTHER" id="PTHR11573">
    <property type="entry name" value="RIBONUCLEOSIDE-DIPHOSPHATE REDUCTASE LARGE CHAIN"/>
    <property type="match status" value="1"/>
</dbReference>
<feature type="compositionally biased region" description="Basic and acidic residues" evidence="11">
    <location>
        <begin position="783"/>
        <end position="799"/>
    </location>
</feature>
<feature type="domain" description="ATP-cone" evidence="12">
    <location>
        <begin position="1"/>
        <end position="92"/>
    </location>
</feature>
<gene>
    <name evidence="13" type="ORF">PUN28_001250</name>
</gene>
<evidence type="ECO:0000256" key="1">
    <source>
        <dbReference type="ARBA" id="ARBA00010406"/>
    </source>
</evidence>
<evidence type="ECO:0000256" key="6">
    <source>
        <dbReference type="ARBA" id="ARBA00023002"/>
    </source>
</evidence>
<dbReference type="Pfam" id="PF00317">
    <property type="entry name" value="Ribonuc_red_lgN"/>
    <property type="match status" value="1"/>
</dbReference>
<dbReference type="Proteomes" id="UP001430953">
    <property type="component" value="Unassembled WGS sequence"/>
</dbReference>
<accession>A0AAW2H412</accession>
<evidence type="ECO:0000256" key="2">
    <source>
        <dbReference type="ARBA" id="ARBA00011771"/>
    </source>
</evidence>
<evidence type="ECO:0000256" key="10">
    <source>
        <dbReference type="RuleBase" id="RU003410"/>
    </source>
</evidence>
<evidence type="ECO:0000256" key="7">
    <source>
        <dbReference type="ARBA" id="ARBA00023116"/>
    </source>
</evidence>
<evidence type="ECO:0000313" key="13">
    <source>
        <dbReference type="EMBL" id="KAL0134317.1"/>
    </source>
</evidence>
<comment type="function">
    <text evidence="8 10">Provides the precursors necessary for DNA synthesis. Catalyzes the biosynthesis of deoxyribonucleotides from the corresponding ribonucleotides.</text>
</comment>
<keyword evidence="4 9" id="KW-0547">Nucleotide-binding</keyword>
<dbReference type="EMBL" id="JADYXP020000001">
    <property type="protein sequence ID" value="KAL0134317.1"/>
    <property type="molecule type" value="Genomic_DNA"/>
</dbReference>
<dbReference type="FunFam" id="3.20.70.20:FF:000010">
    <property type="entry name" value="Ribonucleoside-diphosphate reductase"/>
    <property type="match status" value="1"/>
</dbReference>
<feature type="region of interest" description="Disordered" evidence="11">
    <location>
        <begin position="755"/>
        <end position="803"/>
    </location>
</feature>
<dbReference type="InterPro" id="IPR000788">
    <property type="entry name" value="RNR_lg_C"/>
</dbReference>
<keyword evidence="3" id="KW-0021">Allosteric enzyme</keyword>
<dbReference type="InterPro" id="IPR013509">
    <property type="entry name" value="RNR_lsu_N"/>
</dbReference>
<dbReference type="PROSITE" id="PS00089">
    <property type="entry name" value="RIBORED_LARGE"/>
    <property type="match status" value="1"/>
</dbReference>
<keyword evidence="5 9" id="KW-0067">ATP-binding</keyword>
<dbReference type="InterPro" id="IPR039718">
    <property type="entry name" value="Rrm1"/>
</dbReference>
<evidence type="ECO:0000256" key="3">
    <source>
        <dbReference type="ARBA" id="ARBA00022533"/>
    </source>
</evidence>
<feature type="compositionally biased region" description="Low complexity" evidence="11">
    <location>
        <begin position="760"/>
        <end position="778"/>
    </location>
</feature>
<dbReference type="Pfam" id="PF02867">
    <property type="entry name" value="Ribonuc_red_lgC"/>
    <property type="match status" value="1"/>
</dbReference>
<dbReference type="GO" id="GO:0005524">
    <property type="term" value="F:ATP binding"/>
    <property type="evidence" value="ECO:0007669"/>
    <property type="project" value="UniProtKB-UniRule"/>
</dbReference>
<keyword evidence="14" id="KW-1185">Reference proteome</keyword>
<evidence type="ECO:0000256" key="8">
    <source>
        <dbReference type="ARBA" id="ARBA00024942"/>
    </source>
</evidence>
<reference evidence="13 14" key="1">
    <citation type="submission" date="2023-03" db="EMBL/GenBank/DDBJ databases">
        <title>High recombination rates correlate with genetic variation in Cardiocondyla obscurior ants.</title>
        <authorList>
            <person name="Errbii M."/>
        </authorList>
    </citation>
    <scope>NUCLEOTIDE SEQUENCE [LARGE SCALE GENOMIC DNA]</scope>
    <source>
        <strain evidence="13">Alpha-2009</strain>
        <tissue evidence="13">Whole body</tissue>
    </source>
</reference>
<keyword evidence="7 10" id="KW-0215">Deoxyribonucleotide synthesis</keyword>
<name>A0AAW2H412_9HYME</name>
<comment type="caution">
    <text evidence="13">The sequence shown here is derived from an EMBL/GenBank/DDBJ whole genome shotgun (WGS) entry which is preliminary data.</text>
</comment>